<comment type="caution">
    <text evidence="2">The sequence shown here is derived from an EMBL/GenBank/DDBJ whole genome shotgun (WGS) entry which is preliminary data.</text>
</comment>
<feature type="region of interest" description="Disordered" evidence="1">
    <location>
        <begin position="149"/>
        <end position="527"/>
    </location>
</feature>
<dbReference type="AlphaFoldDB" id="A0AAJ0CEP1"/>
<proteinExistence type="predicted"/>
<feature type="compositionally biased region" description="Basic and acidic residues" evidence="1">
    <location>
        <begin position="26"/>
        <end position="39"/>
    </location>
</feature>
<feature type="compositionally biased region" description="Basic residues" evidence="1">
    <location>
        <begin position="1"/>
        <end position="10"/>
    </location>
</feature>
<keyword evidence="3" id="KW-1185">Reference proteome</keyword>
<feature type="compositionally biased region" description="Polar residues" evidence="1">
    <location>
        <begin position="415"/>
        <end position="448"/>
    </location>
</feature>
<dbReference type="Proteomes" id="UP001251528">
    <property type="component" value="Unassembled WGS sequence"/>
</dbReference>
<feature type="region of interest" description="Disordered" evidence="1">
    <location>
        <begin position="87"/>
        <end position="136"/>
    </location>
</feature>
<feature type="compositionally biased region" description="Basic and acidic residues" evidence="1">
    <location>
        <begin position="483"/>
        <end position="495"/>
    </location>
</feature>
<feature type="compositionally biased region" description="Polar residues" evidence="1">
    <location>
        <begin position="16"/>
        <end position="25"/>
    </location>
</feature>
<reference evidence="2" key="1">
    <citation type="submission" date="2023-06" db="EMBL/GenBank/DDBJ databases">
        <title>Conoideocrella luteorostrata (Hypocreales: Clavicipitaceae), a potential biocontrol fungus for elongate hemlock scale in United States Christmas tree production areas.</title>
        <authorList>
            <person name="Barrett H."/>
            <person name="Lovett B."/>
            <person name="Macias A.M."/>
            <person name="Stajich J.E."/>
            <person name="Kasson M.T."/>
        </authorList>
    </citation>
    <scope>NUCLEOTIDE SEQUENCE</scope>
    <source>
        <strain evidence="2">ARSEF 14590</strain>
    </source>
</reference>
<evidence type="ECO:0000313" key="3">
    <source>
        <dbReference type="Proteomes" id="UP001251528"/>
    </source>
</evidence>
<dbReference type="EMBL" id="JASWJB010000322">
    <property type="protein sequence ID" value="KAK2591609.1"/>
    <property type="molecule type" value="Genomic_DNA"/>
</dbReference>
<feature type="compositionally biased region" description="Polar residues" evidence="1">
    <location>
        <begin position="200"/>
        <end position="221"/>
    </location>
</feature>
<name>A0AAJ0CEP1_9HYPO</name>
<evidence type="ECO:0000313" key="2">
    <source>
        <dbReference type="EMBL" id="KAK2591609.1"/>
    </source>
</evidence>
<feature type="compositionally biased region" description="Acidic residues" evidence="1">
    <location>
        <begin position="227"/>
        <end position="241"/>
    </location>
</feature>
<feature type="compositionally biased region" description="Basic and acidic residues" evidence="1">
    <location>
        <begin position="149"/>
        <end position="158"/>
    </location>
</feature>
<feature type="compositionally biased region" description="Polar residues" evidence="1">
    <location>
        <begin position="343"/>
        <end position="355"/>
    </location>
</feature>
<feature type="compositionally biased region" description="Basic and acidic residues" evidence="1">
    <location>
        <begin position="368"/>
        <end position="394"/>
    </location>
</feature>
<feature type="compositionally biased region" description="Polar residues" evidence="1">
    <location>
        <begin position="112"/>
        <end position="125"/>
    </location>
</feature>
<feature type="region of interest" description="Disordered" evidence="1">
    <location>
        <begin position="1"/>
        <end position="75"/>
    </location>
</feature>
<evidence type="ECO:0000256" key="1">
    <source>
        <dbReference type="SAM" id="MobiDB-lite"/>
    </source>
</evidence>
<protein>
    <submittedName>
        <fullName evidence="2">Uncharacterized protein</fullName>
    </submittedName>
</protein>
<sequence length="555" mass="59507">MSSNPFRKKAPGTLDTARTGSPKSSLRSEDPVAASDRKSKPVKKVRVLSPPPLSPDSPEWKFDGSQPPARLSDDSFNFANYHLSFDPFNGASSASESDRDSTATPPPVMSSLPPQHQYQQSQDGVSANHIPANPFSKTLQDIEGFEELQKERKEEGEALKAANAGRKSLNVDSFGRLLMTGSVGDKATPVNTTDDDTLAMKSSSAVPAPQRSRNFQGGYHQSSTDSSDSDEEEEGEEEDGDTSNAVAPRQPNKDKKAPPPPPSSRHGKSLSQHIKLKEVLGDNDDVGHGLSIKSLSASQRRSAEEEKEEEDEEEDNDDEGESLSNRETGRVPAGEAEEEIEPQLNSALNRTNTSRKPAPAPPPPRGHTRSDSKVVDGDGPRRTSTEKAPTRSDSTRSSGHTPAPPPPRRPHTAPRQTSQISTPSVSPPGTAQATILTDQLDYNNSSSADALPHTLNKSSAPPPPPARHSSVRRPPSINNVEATSRRISAENRSREGLPPPPPPPPRHRSGSGNNVASLAKPPEGYIKAESGKSADILADLDALQREVDALRGKTN</sequence>
<gene>
    <name evidence="2" type="ORF">QQS21_010706</name>
</gene>
<feature type="compositionally biased region" description="Acidic residues" evidence="1">
    <location>
        <begin position="305"/>
        <end position="321"/>
    </location>
</feature>
<accession>A0AAJ0CEP1</accession>
<organism evidence="2 3">
    <name type="scientific">Conoideocrella luteorostrata</name>
    <dbReference type="NCBI Taxonomy" id="1105319"/>
    <lineage>
        <taxon>Eukaryota</taxon>
        <taxon>Fungi</taxon>
        <taxon>Dikarya</taxon>
        <taxon>Ascomycota</taxon>
        <taxon>Pezizomycotina</taxon>
        <taxon>Sordariomycetes</taxon>
        <taxon>Hypocreomycetidae</taxon>
        <taxon>Hypocreales</taxon>
        <taxon>Clavicipitaceae</taxon>
        <taxon>Conoideocrella</taxon>
    </lineage>
</organism>